<keyword evidence="1" id="KW-0732">Signal</keyword>
<accession>A0A0H3C6I3</accession>
<evidence type="ECO:0000313" key="2">
    <source>
        <dbReference type="EMBL" id="ACL94582.1"/>
    </source>
</evidence>
<feature type="chain" id="PRO_5002605939" evidence="1">
    <location>
        <begin position="33"/>
        <end position="296"/>
    </location>
</feature>
<organism evidence="2 3">
    <name type="scientific">Caulobacter vibrioides (strain NA1000 / CB15N)</name>
    <name type="common">Caulobacter crescentus</name>
    <dbReference type="NCBI Taxonomy" id="565050"/>
    <lineage>
        <taxon>Bacteria</taxon>
        <taxon>Pseudomonadati</taxon>
        <taxon>Pseudomonadota</taxon>
        <taxon>Alphaproteobacteria</taxon>
        <taxon>Caulobacterales</taxon>
        <taxon>Caulobacteraceae</taxon>
        <taxon>Caulobacter</taxon>
    </lineage>
</organism>
<protein>
    <submittedName>
        <fullName evidence="2">Uncharacterized protein</fullName>
    </submittedName>
</protein>
<feature type="signal peptide" evidence="1">
    <location>
        <begin position="1"/>
        <end position="32"/>
    </location>
</feature>
<dbReference type="PATRIC" id="fig|565050.3.peg.1098"/>
<dbReference type="RefSeq" id="WP_010918948.1">
    <property type="nucleotide sequence ID" value="NC_011916.1"/>
</dbReference>
<dbReference type="AlphaFoldDB" id="A0A0H3C6I3"/>
<evidence type="ECO:0000256" key="1">
    <source>
        <dbReference type="SAM" id="SignalP"/>
    </source>
</evidence>
<dbReference type="HOGENOM" id="CLU_968721_0_0_5"/>
<keyword evidence="3" id="KW-1185">Reference proteome</keyword>
<proteinExistence type="predicted"/>
<dbReference type="OrthoDB" id="7630914at2"/>
<name>A0A0H3C6I3_CAUVN</name>
<evidence type="ECO:0000313" key="3">
    <source>
        <dbReference type="Proteomes" id="UP000001364"/>
    </source>
</evidence>
<sequence>MTFAEHPKGRIRRGIAMAIGLMACACPGALLAADTGGQLYERTLMTAADGRCRLFSPTISSALDAARAQARGAALRSGATELQVAALEQRARAKAASATCDSKDLTVAAARVKKAFEGYSQLLTMTYPGDVSSWKAERSVSATIPVWRLSQPSSFGTDRLMFGLAGRAKAVLAVSTFENGQRPYVARIILRDTKRTLGPYIDARSGKNLAGKIPPRNASLVFTAERREEAPVTLLPTGAKTGLAFRFPEAVAEAMSQLDPREAVTVEFAFAGRGEEVTRKAYIEVGDFAAGRAFLR</sequence>
<gene>
    <name evidence="2" type="ordered locus">CCNA_01117</name>
</gene>
<dbReference type="Proteomes" id="UP000001364">
    <property type="component" value="Chromosome"/>
</dbReference>
<reference evidence="2 3" key="1">
    <citation type="journal article" date="2010" name="J. Bacteriol.">
        <title>The genetic basis of laboratory adaptation in Caulobacter crescentus.</title>
        <authorList>
            <person name="Marks M.E."/>
            <person name="Castro-Rojas C.M."/>
            <person name="Teiling C."/>
            <person name="Du L."/>
            <person name="Kapatral V."/>
            <person name="Walunas T.L."/>
            <person name="Crosson S."/>
        </authorList>
    </citation>
    <scope>NUCLEOTIDE SEQUENCE [LARGE SCALE GENOMIC DNA]</scope>
    <source>
        <strain evidence="3">NA1000 / CB15N</strain>
    </source>
</reference>
<dbReference type="EMBL" id="CP001340">
    <property type="protein sequence ID" value="ACL94582.1"/>
    <property type="molecule type" value="Genomic_DNA"/>
</dbReference>
<dbReference type="KEGG" id="ccs:CCNA_01117"/>